<sequence>MQYYSRLGFTVDVKKFHLERRNVMDQFNPGLRNLVNLGKSYEKSVSAMTFAGKLYFDAVSKIGENAAVSPVSRELGGSASRRDHPVNPSQATYKRYQMEHKMKQDSLERSQSELKKLRRKSQGKNAH</sequence>
<dbReference type="EMBL" id="JANIIK010000047">
    <property type="protein sequence ID" value="KAJ3601254.1"/>
    <property type="molecule type" value="Genomic_DNA"/>
</dbReference>
<dbReference type="PANTHER" id="PTHR14206:SF4">
    <property type="entry name" value="BRAIN-SPECIFIC ANGIOGENESIS INHIBITOR 1-ASSOCIATED PROTEIN 2-LIKE PROTEIN 1"/>
    <property type="match status" value="1"/>
</dbReference>
<evidence type="ECO:0000313" key="3">
    <source>
        <dbReference type="EMBL" id="KAJ3601254.1"/>
    </source>
</evidence>
<feature type="domain" description="IMD" evidence="2">
    <location>
        <begin position="1"/>
        <end position="76"/>
    </location>
</feature>
<dbReference type="InterPro" id="IPR013606">
    <property type="entry name" value="I-BAR_dom"/>
</dbReference>
<dbReference type="GO" id="GO:0005654">
    <property type="term" value="C:nucleoplasm"/>
    <property type="evidence" value="ECO:0007669"/>
    <property type="project" value="TreeGrafter"/>
</dbReference>
<feature type="region of interest" description="Disordered" evidence="1">
    <location>
        <begin position="70"/>
        <end position="127"/>
    </location>
</feature>
<dbReference type="GO" id="GO:0051017">
    <property type="term" value="P:actin filament bundle assembly"/>
    <property type="evidence" value="ECO:0007669"/>
    <property type="project" value="TreeGrafter"/>
</dbReference>
<feature type="compositionally biased region" description="Basic and acidic residues" evidence="1">
    <location>
        <begin position="96"/>
        <end position="115"/>
    </location>
</feature>
<accession>A0A9Q0IJM9</accession>
<dbReference type="Pfam" id="PF08397">
    <property type="entry name" value="IMD"/>
    <property type="match status" value="1"/>
</dbReference>
<dbReference type="PANTHER" id="PTHR14206">
    <property type="entry name" value="BRAIN-SPECIFIC ANGIOGENESIS INHIBITOR 1-ASSOCIATED PROTEIN 2"/>
    <property type="match status" value="1"/>
</dbReference>
<dbReference type="InterPro" id="IPR027267">
    <property type="entry name" value="AH/BAR_dom_sf"/>
</dbReference>
<evidence type="ECO:0000256" key="1">
    <source>
        <dbReference type="SAM" id="MobiDB-lite"/>
    </source>
</evidence>
<keyword evidence="4" id="KW-1185">Reference proteome</keyword>
<dbReference type="GO" id="GO:0007009">
    <property type="term" value="P:plasma membrane organization"/>
    <property type="evidence" value="ECO:0007669"/>
    <property type="project" value="InterPro"/>
</dbReference>
<feature type="compositionally biased region" description="Basic residues" evidence="1">
    <location>
        <begin position="116"/>
        <end position="127"/>
    </location>
</feature>
<dbReference type="SUPFAM" id="SSF103657">
    <property type="entry name" value="BAR/IMD domain-like"/>
    <property type="match status" value="1"/>
</dbReference>
<dbReference type="GO" id="GO:0030838">
    <property type="term" value="P:positive regulation of actin filament polymerization"/>
    <property type="evidence" value="ECO:0007669"/>
    <property type="project" value="TreeGrafter"/>
</dbReference>
<organism evidence="3 4">
    <name type="scientific">Muraenolepis orangiensis</name>
    <name type="common">Patagonian moray cod</name>
    <dbReference type="NCBI Taxonomy" id="630683"/>
    <lineage>
        <taxon>Eukaryota</taxon>
        <taxon>Metazoa</taxon>
        <taxon>Chordata</taxon>
        <taxon>Craniata</taxon>
        <taxon>Vertebrata</taxon>
        <taxon>Euteleostomi</taxon>
        <taxon>Actinopterygii</taxon>
        <taxon>Neopterygii</taxon>
        <taxon>Teleostei</taxon>
        <taxon>Neoteleostei</taxon>
        <taxon>Acanthomorphata</taxon>
        <taxon>Zeiogadaria</taxon>
        <taxon>Gadariae</taxon>
        <taxon>Gadiformes</taxon>
        <taxon>Muraenolepidoidei</taxon>
        <taxon>Muraenolepididae</taxon>
        <taxon>Muraenolepis</taxon>
    </lineage>
</organism>
<dbReference type="Gene3D" id="1.20.1270.60">
    <property type="entry name" value="Arfaptin homology (AH) domain/BAR domain"/>
    <property type="match status" value="2"/>
</dbReference>
<evidence type="ECO:0000313" key="4">
    <source>
        <dbReference type="Proteomes" id="UP001148018"/>
    </source>
</evidence>
<protein>
    <recommendedName>
        <fullName evidence="2">IMD domain-containing protein</fullName>
    </recommendedName>
</protein>
<dbReference type="OrthoDB" id="3800937at2759"/>
<feature type="non-terminal residue" evidence="3">
    <location>
        <position position="1"/>
    </location>
</feature>
<name>A0A9Q0IJM9_9TELE</name>
<dbReference type="GO" id="GO:0005829">
    <property type="term" value="C:cytosol"/>
    <property type="evidence" value="ECO:0007669"/>
    <property type="project" value="TreeGrafter"/>
</dbReference>
<dbReference type="PROSITE" id="PS51338">
    <property type="entry name" value="IMD"/>
    <property type="match status" value="1"/>
</dbReference>
<dbReference type="InterPro" id="IPR027681">
    <property type="entry name" value="IRSp53/IRTKS/Pinkbar"/>
</dbReference>
<comment type="caution">
    <text evidence="3">The sequence shown here is derived from an EMBL/GenBank/DDBJ whole genome shotgun (WGS) entry which is preliminary data.</text>
</comment>
<reference evidence="3" key="1">
    <citation type="submission" date="2022-07" db="EMBL/GenBank/DDBJ databases">
        <title>Chromosome-level genome of Muraenolepis orangiensis.</title>
        <authorList>
            <person name="Kim J."/>
        </authorList>
    </citation>
    <scope>NUCLEOTIDE SEQUENCE</scope>
    <source>
        <strain evidence="3">KU_S4_2022</strain>
        <tissue evidence="3">Muscle</tissue>
    </source>
</reference>
<gene>
    <name evidence="3" type="ORF">NHX12_032227</name>
</gene>
<dbReference type="AlphaFoldDB" id="A0A9Q0IJM9"/>
<evidence type="ECO:0000259" key="2">
    <source>
        <dbReference type="PROSITE" id="PS51338"/>
    </source>
</evidence>
<proteinExistence type="predicted"/>
<dbReference type="GO" id="GO:0051764">
    <property type="term" value="P:actin crosslink formation"/>
    <property type="evidence" value="ECO:0007669"/>
    <property type="project" value="TreeGrafter"/>
</dbReference>
<dbReference type="Proteomes" id="UP001148018">
    <property type="component" value="Unassembled WGS sequence"/>
</dbReference>